<sequence length="98" mass="11235">MVVNRWNLTHIGPHRSVQRMTVHRHPDIFSELVKFEVQWDAQRSRPLPLDHRSLEVNPDELRGTQFVPSDEPRVAKQGAVAQIHRDVTGQMIGIALSP</sequence>
<name>A0A6J6EQS1_9ZZZZ</name>
<reference evidence="1" key="1">
    <citation type="submission" date="2020-05" db="EMBL/GenBank/DDBJ databases">
        <authorList>
            <person name="Chiriac C."/>
            <person name="Salcher M."/>
            <person name="Ghai R."/>
            <person name="Kavagutti S V."/>
        </authorList>
    </citation>
    <scope>NUCLEOTIDE SEQUENCE</scope>
</reference>
<gene>
    <name evidence="1" type="ORF">UFOPK1603_01545</name>
</gene>
<organism evidence="1">
    <name type="scientific">freshwater metagenome</name>
    <dbReference type="NCBI Taxonomy" id="449393"/>
    <lineage>
        <taxon>unclassified sequences</taxon>
        <taxon>metagenomes</taxon>
        <taxon>ecological metagenomes</taxon>
    </lineage>
</organism>
<evidence type="ECO:0000313" key="1">
    <source>
        <dbReference type="EMBL" id="CAB4577725.1"/>
    </source>
</evidence>
<accession>A0A6J6EQS1</accession>
<protein>
    <submittedName>
        <fullName evidence="1">Unannotated protein</fullName>
    </submittedName>
</protein>
<dbReference type="EMBL" id="CAEZTG010000178">
    <property type="protein sequence ID" value="CAB4577725.1"/>
    <property type="molecule type" value="Genomic_DNA"/>
</dbReference>
<dbReference type="AlphaFoldDB" id="A0A6J6EQS1"/>
<proteinExistence type="predicted"/>